<organism evidence="4 5">
    <name type="scientific">Bacillus salitolerans</name>
    <dbReference type="NCBI Taxonomy" id="1437434"/>
    <lineage>
        <taxon>Bacteria</taxon>
        <taxon>Bacillati</taxon>
        <taxon>Bacillota</taxon>
        <taxon>Bacilli</taxon>
        <taxon>Bacillales</taxon>
        <taxon>Bacillaceae</taxon>
        <taxon>Bacillus</taxon>
    </lineage>
</organism>
<keyword evidence="2 4" id="KW-0378">Hydrolase</keyword>
<protein>
    <submittedName>
        <fullName evidence="4">NUDIX hydrolase</fullName>
        <ecNumber evidence="4">3.6.-.-</ecNumber>
    </submittedName>
</protein>
<name>A0ABW4LLT5_9BACI</name>
<dbReference type="InterPro" id="IPR020084">
    <property type="entry name" value="NUDIX_hydrolase_CS"/>
</dbReference>
<dbReference type="PANTHER" id="PTHR43736">
    <property type="entry name" value="ADP-RIBOSE PYROPHOSPHATASE"/>
    <property type="match status" value="1"/>
</dbReference>
<dbReference type="PROSITE" id="PS00893">
    <property type="entry name" value="NUDIX_BOX"/>
    <property type="match status" value="1"/>
</dbReference>
<sequence length="171" mass="19860">MNKESWHRHIGVYGVCLSGKKLMVVKKNGGPYSYRFDLPGGSIEDRESLYDALVREMKEETGFNVRVNEQLGTFDFLVRAPYEKSKYTHHIAIIYSVTVNGSDAEYIETNIDKGNSKELNDSLGVEFISLNYDLEECSPLVIKIIEMLKLKESSLFIKEYKDWERRECNKW</sequence>
<dbReference type="EMBL" id="JBHUEM010000003">
    <property type="protein sequence ID" value="MFD1735386.1"/>
    <property type="molecule type" value="Genomic_DNA"/>
</dbReference>
<dbReference type="Gene3D" id="3.90.79.10">
    <property type="entry name" value="Nucleoside Triphosphate Pyrophosphohydrolase"/>
    <property type="match status" value="1"/>
</dbReference>
<comment type="caution">
    <text evidence="4">The sequence shown here is derived from an EMBL/GenBank/DDBJ whole genome shotgun (WGS) entry which is preliminary data.</text>
</comment>
<dbReference type="EC" id="3.6.-.-" evidence="4"/>
<dbReference type="Pfam" id="PF00293">
    <property type="entry name" value="NUDIX"/>
    <property type="match status" value="1"/>
</dbReference>
<reference evidence="5" key="1">
    <citation type="journal article" date="2019" name="Int. J. Syst. Evol. Microbiol.">
        <title>The Global Catalogue of Microorganisms (GCM) 10K type strain sequencing project: providing services to taxonomists for standard genome sequencing and annotation.</title>
        <authorList>
            <consortium name="The Broad Institute Genomics Platform"/>
            <consortium name="The Broad Institute Genome Sequencing Center for Infectious Disease"/>
            <person name="Wu L."/>
            <person name="Ma J."/>
        </authorList>
    </citation>
    <scope>NUCLEOTIDE SEQUENCE [LARGE SCALE GENOMIC DNA]</scope>
    <source>
        <strain evidence="5">CCUG 49339</strain>
    </source>
</reference>
<dbReference type="GO" id="GO:0016787">
    <property type="term" value="F:hydrolase activity"/>
    <property type="evidence" value="ECO:0007669"/>
    <property type="project" value="UniProtKB-KW"/>
</dbReference>
<evidence type="ECO:0000313" key="5">
    <source>
        <dbReference type="Proteomes" id="UP001597214"/>
    </source>
</evidence>
<keyword evidence="5" id="KW-1185">Reference proteome</keyword>
<dbReference type="SUPFAM" id="SSF55811">
    <property type="entry name" value="Nudix"/>
    <property type="match status" value="1"/>
</dbReference>
<evidence type="ECO:0000256" key="1">
    <source>
        <dbReference type="ARBA" id="ARBA00005582"/>
    </source>
</evidence>
<dbReference type="Proteomes" id="UP001597214">
    <property type="component" value="Unassembled WGS sequence"/>
</dbReference>
<dbReference type="InterPro" id="IPR015797">
    <property type="entry name" value="NUDIX_hydrolase-like_dom_sf"/>
</dbReference>
<dbReference type="RefSeq" id="WP_377926485.1">
    <property type="nucleotide sequence ID" value="NZ_JBHUEM010000003.1"/>
</dbReference>
<accession>A0ABW4LLT5</accession>
<evidence type="ECO:0000256" key="2">
    <source>
        <dbReference type="ARBA" id="ARBA00022801"/>
    </source>
</evidence>
<dbReference type="CDD" id="cd04686">
    <property type="entry name" value="NUDIX_Hydrolase"/>
    <property type="match status" value="1"/>
</dbReference>
<evidence type="ECO:0000313" key="4">
    <source>
        <dbReference type="EMBL" id="MFD1735386.1"/>
    </source>
</evidence>
<gene>
    <name evidence="4" type="ORF">ACFSCX_02305</name>
</gene>
<evidence type="ECO:0000259" key="3">
    <source>
        <dbReference type="PROSITE" id="PS51462"/>
    </source>
</evidence>
<dbReference type="PROSITE" id="PS51462">
    <property type="entry name" value="NUDIX"/>
    <property type="match status" value="1"/>
</dbReference>
<feature type="domain" description="Nudix hydrolase" evidence="3">
    <location>
        <begin position="5"/>
        <end position="150"/>
    </location>
</feature>
<comment type="similarity">
    <text evidence="1">Belongs to the Nudix hydrolase family.</text>
</comment>
<dbReference type="PANTHER" id="PTHR43736:SF1">
    <property type="entry name" value="DIHYDRONEOPTERIN TRIPHOSPHATE DIPHOSPHATASE"/>
    <property type="match status" value="1"/>
</dbReference>
<proteinExistence type="inferred from homology"/>
<dbReference type="InterPro" id="IPR000086">
    <property type="entry name" value="NUDIX_hydrolase_dom"/>
</dbReference>